<keyword evidence="2" id="KW-0812">Transmembrane</keyword>
<dbReference type="InterPro" id="IPR004314">
    <property type="entry name" value="Neprosin"/>
</dbReference>
<proteinExistence type="predicted"/>
<dbReference type="Pfam" id="PF03080">
    <property type="entry name" value="Neprosin"/>
    <property type="match status" value="1"/>
</dbReference>
<dbReference type="AlphaFoldDB" id="A0A251T5U9"/>
<evidence type="ECO:0000259" key="3">
    <source>
        <dbReference type="PROSITE" id="PS52045"/>
    </source>
</evidence>
<name>A0A251T5U9_HELAN</name>
<keyword evidence="5" id="KW-1185">Reference proteome</keyword>
<dbReference type="Proteomes" id="UP000215914">
    <property type="component" value="Chromosome 12"/>
</dbReference>
<dbReference type="PANTHER" id="PTHR31589:SF253">
    <property type="entry name" value="NEPROSIN"/>
    <property type="match status" value="1"/>
</dbReference>
<feature type="region of interest" description="Disordered" evidence="1">
    <location>
        <begin position="100"/>
        <end position="132"/>
    </location>
</feature>
<evidence type="ECO:0000256" key="2">
    <source>
        <dbReference type="SAM" id="Phobius"/>
    </source>
</evidence>
<dbReference type="PROSITE" id="PS52045">
    <property type="entry name" value="NEPROSIN_PEP_CD"/>
    <property type="match status" value="1"/>
</dbReference>
<dbReference type="PANTHER" id="PTHR31589">
    <property type="entry name" value="PROTEIN, PUTATIVE (DUF239)-RELATED-RELATED"/>
    <property type="match status" value="1"/>
</dbReference>
<dbReference type="OrthoDB" id="1858978at2759"/>
<feature type="transmembrane region" description="Helical" evidence="2">
    <location>
        <begin position="12"/>
        <end position="29"/>
    </location>
</feature>
<keyword evidence="2" id="KW-0472">Membrane</keyword>
<dbReference type="STRING" id="4232.A0A251T5U9"/>
<dbReference type="InParanoid" id="A0A251T5U9"/>
<evidence type="ECO:0000256" key="1">
    <source>
        <dbReference type="SAM" id="MobiDB-lite"/>
    </source>
</evidence>
<evidence type="ECO:0000313" key="4">
    <source>
        <dbReference type="EMBL" id="OTG05281.1"/>
    </source>
</evidence>
<evidence type="ECO:0000313" key="5">
    <source>
        <dbReference type="Proteomes" id="UP000215914"/>
    </source>
</evidence>
<accession>A0A251T5U9</accession>
<protein>
    <recommendedName>
        <fullName evidence="3">Neprosin PEP catalytic domain-containing protein</fullName>
    </recommendedName>
</protein>
<dbReference type="Pfam" id="PF14365">
    <property type="entry name" value="Neprosin_AP"/>
    <property type="match status" value="1"/>
</dbReference>
<dbReference type="InterPro" id="IPR025521">
    <property type="entry name" value="Neprosin_propep"/>
</dbReference>
<keyword evidence="2" id="KW-1133">Transmembrane helix</keyword>
<dbReference type="InterPro" id="IPR053168">
    <property type="entry name" value="Glutamic_endopeptidase"/>
</dbReference>
<dbReference type="Gene3D" id="3.90.1320.10">
    <property type="entry name" value="Outer-capsid protein sigma 3, large lobe"/>
    <property type="match status" value="1"/>
</dbReference>
<feature type="compositionally biased region" description="Polar residues" evidence="1">
    <location>
        <begin position="116"/>
        <end position="130"/>
    </location>
</feature>
<dbReference type="EMBL" id="CM007901">
    <property type="protein sequence ID" value="OTG05281.1"/>
    <property type="molecule type" value="Genomic_DNA"/>
</dbReference>
<reference evidence="5" key="1">
    <citation type="journal article" date="2017" name="Nature">
        <title>The sunflower genome provides insights into oil metabolism, flowering and Asterid evolution.</title>
        <authorList>
            <person name="Badouin H."/>
            <person name="Gouzy J."/>
            <person name="Grassa C.J."/>
            <person name="Murat F."/>
            <person name="Staton S.E."/>
            <person name="Cottret L."/>
            <person name="Lelandais-Briere C."/>
            <person name="Owens G.L."/>
            <person name="Carrere S."/>
            <person name="Mayjonade B."/>
            <person name="Legrand L."/>
            <person name="Gill N."/>
            <person name="Kane N.C."/>
            <person name="Bowers J.E."/>
            <person name="Hubner S."/>
            <person name="Bellec A."/>
            <person name="Berard A."/>
            <person name="Berges H."/>
            <person name="Blanchet N."/>
            <person name="Boniface M.C."/>
            <person name="Brunel D."/>
            <person name="Catrice O."/>
            <person name="Chaidir N."/>
            <person name="Claudel C."/>
            <person name="Donnadieu C."/>
            <person name="Faraut T."/>
            <person name="Fievet G."/>
            <person name="Helmstetter N."/>
            <person name="King M."/>
            <person name="Knapp S.J."/>
            <person name="Lai Z."/>
            <person name="Le Paslier M.C."/>
            <person name="Lippi Y."/>
            <person name="Lorenzon L."/>
            <person name="Mandel J.R."/>
            <person name="Marage G."/>
            <person name="Marchand G."/>
            <person name="Marquand E."/>
            <person name="Bret-Mestries E."/>
            <person name="Morien E."/>
            <person name="Nambeesan S."/>
            <person name="Nguyen T."/>
            <person name="Pegot-Espagnet P."/>
            <person name="Pouilly N."/>
            <person name="Raftis F."/>
            <person name="Sallet E."/>
            <person name="Schiex T."/>
            <person name="Thomas J."/>
            <person name="Vandecasteele C."/>
            <person name="Vares D."/>
            <person name="Vear F."/>
            <person name="Vautrin S."/>
            <person name="Crespi M."/>
            <person name="Mangin B."/>
            <person name="Burke J.M."/>
            <person name="Salse J."/>
            <person name="Munos S."/>
            <person name="Vincourt P."/>
            <person name="Rieseberg L.H."/>
            <person name="Langlade N.B."/>
        </authorList>
    </citation>
    <scope>NUCLEOTIDE SEQUENCE [LARGE SCALE GENOMIC DNA]</scope>
    <source>
        <strain evidence="5">cv. SF193</strain>
    </source>
</reference>
<feature type="domain" description="Neprosin PEP catalytic" evidence="3">
    <location>
        <begin position="161"/>
        <end position="415"/>
    </location>
</feature>
<organism evidence="4 5">
    <name type="scientific">Helianthus annuus</name>
    <name type="common">Common sunflower</name>
    <dbReference type="NCBI Taxonomy" id="4232"/>
    <lineage>
        <taxon>Eukaryota</taxon>
        <taxon>Viridiplantae</taxon>
        <taxon>Streptophyta</taxon>
        <taxon>Embryophyta</taxon>
        <taxon>Tracheophyta</taxon>
        <taxon>Spermatophyta</taxon>
        <taxon>Magnoliopsida</taxon>
        <taxon>eudicotyledons</taxon>
        <taxon>Gunneridae</taxon>
        <taxon>Pentapetalae</taxon>
        <taxon>asterids</taxon>
        <taxon>campanulids</taxon>
        <taxon>Asterales</taxon>
        <taxon>Asteraceae</taxon>
        <taxon>Asteroideae</taxon>
        <taxon>Heliantheae alliance</taxon>
        <taxon>Heliantheae</taxon>
        <taxon>Helianthus</taxon>
    </lineage>
</organism>
<sequence>MRSSYGHEIPTIISILVLSFFLFSPIFVVKGSEKLWQENGTSVLVDESKKMKLINAQLKKINKPFVKSIESPDGDIIDCVLIHLQPAFDLPKLRGTMPMDPPKLPKEHGKRRTSSRVKQAWSSNGESCPNGTIPIRRTSASDILRSRSISKFGKKISAKNNSSGRGHEHALGYLLGKQYHGIKATVNVWAPNIAHKDDFSNSQIWVISDIPNHDLNVIEAGWMVYPGLFGDNSPRLFIYWTNDGFQKSGCYNLLCSGFVQTSNEISVGAAIAEISTYSNSQFNIDLMMYKDPETRNWWLSMDSHMIGYWPSALIRELADHATMIQFGGEVFDSQASGGHTSTQMGSGHFPGEGFGKASFIKNIELVDGENTSIPDLSDIILGAEKPNCYDVTSGYNGIWDNYIFFGGPGNNPQCP</sequence>
<gene>
    <name evidence="4" type="ORF">HannXRQ_Chr12g0371831</name>
</gene>